<accession>D7CWV9</accession>
<dbReference type="OrthoDB" id="9811804at2"/>
<dbReference type="GO" id="GO:0003743">
    <property type="term" value="F:translation initiation factor activity"/>
    <property type="evidence" value="ECO:0007669"/>
    <property type="project" value="UniProtKB-UniRule"/>
</dbReference>
<dbReference type="PANTHER" id="PTHR43381:SF5">
    <property type="entry name" value="TR-TYPE G DOMAIN-CONTAINING PROTEIN"/>
    <property type="match status" value="1"/>
</dbReference>
<dbReference type="CDD" id="cd03692">
    <property type="entry name" value="mtIF2_IVc"/>
    <property type="match status" value="1"/>
</dbReference>
<dbReference type="InterPro" id="IPR000178">
    <property type="entry name" value="TF_IF2_bacterial-like"/>
</dbReference>
<reference evidence="15" key="1">
    <citation type="submission" date="2010-05" db="EMBL/GenBank/DDBJ databases">
        <title>The complete genome of Truepera radiovictris DSM 17093.</title>
        <authorList>
            <consortium name="US DOE Joint Genome Institute (JGI-PGF)"/>
            <person name="Lucas S."/>
            <person name="Copeland A."/>
            <person name="Lapidus A."/>
            <person name="Glavina del Rio T."/>
            <person name="Dalin E."/>
            <person name="Tice H."/>
            <person name="Bruce D."/>
            <person name="Goodwin L."/>
            <person name="Pitluck S."/>
            <person name="Kyrpides N."/>
            <person name="Mavromatis K."/>
            <person name="Ovchinnikova G."/>
            <person name="Munk A.C."/>
            <person name="Detter J.C."/>
            <person name="Han C."/>
            <person name="Tapia R."/>
            <person name="Land M."/>
            <person name="Hauser L."/>
            <person name="Markowitz V."/>
            <person name="Cheng J.-F."/>
            <person name="Hugenholtz P."/>
            <person name="Woyke T."/>
            <person name="Wu D."/>
            <person name="Tindall B."/>
            <person name="Pomrenke H.G."/>
            <person name="Brambilla E."/>
            <person name="Klenk H.-P."/>
            <person name="Eisen J.A."/>
        </authorList>
    </citation>
    <scope>NUCLEOTIDE SEQUENCE [LARGE SCALE GENOMIC DNA]</scope>
    <source>
        <strain evidence="15">DSM 17093 / CIP 108686 / LMG 22925 / RQ-24</strain>
    </source>
</reference>
<keyword evidence="7 9" id="KW-0648">Protein biosynthesis</keyword>
<dbReference type="SUPFAM" id="SSF52540">
    <property type="entry name" value="P-loop containing nucleoside triphosphate hydrolases"/>
    <property type="match status" value="1"/>
</dbReference>
<dbReference type="InterPro" id="IPR036925">
    <property type="entry name" value="TIF_IF2_dom3_sf"/>
</dbReference>
<dbReference type="InterPro" id="IPR009000">
    <property type="entry name" value="Transl_B-barrel_sf"/>
</dbReference>
<dbReference type="Gene3D" id="3.40.50.300">
    <property type="entry name" value="P-loop containing nucleotide triphosphate hydrolases"/>
    <property type="match status" value="1"/>
</dbReference>
<dbReference type="InterPro" id="IPR015760">
    <property type="entry name" value="TIF_IF2"/>
</dbReference>
<dbReference type="InterPro" id="IPR053905">
    <property type="entry name" value="EF-G-like_DII"/>
</dbReference>
<dbReference type="eggNOG" id="COG0532">
    <property type="taxonomic scope" value="Bacteria"/>
</dbReference>
<dbReference type="EMBL" id="CP002049">
    <property type="protein sequence ID" value="ADI14467.1"/>
    <property type="molecule type" value="Genomic_DNA"/>
</dbReference>
<comment type="function">
    <text evidence="9 10">One of the essential components for the initiation of protein synthesis. Protects formylmethionyl-tRNA from spontaneous hydrolysis and promotes its binding to the 30S ribosomal subunits. Also involved in the hydrolysis of GTP during the formation of the 70S ribosomal complex.</text>
</comment>
<dbReference type="NCBIfam" id="TIGR00487">
    <property type="entry name" value="IF-2"/>
    <property type="match status" value="1"/>
</dbReference>
<dbReference type="PROSITE" id="PS01176">
    <property type="entry name" value="IF2"/>
    <property type="match status" value="1"/>
</dbReference>
<dbReference type="NCBIfam" id="TIGR00231">
    <property type="entry name" value="small_GTP"/>
    <property type="match status" value="1"/>
</dbReference>
<dbReference type="HAMAP" id="MF_00100_B">
    <property type="entry name" value="IF_2_B"/>
    <property type="match status" value="1"/>
</dbReference>
<comment type="subcellular location">
    <subcellularLocation>
        <location evidence="1 9 11">Cytoplasm</location>
    </subcellularLocation>
</comment>
<sequence length="581" mass="62234">MSEKVRIYQLAKELGIDTKDLLAHLDSLGVEYKSHSSTLEEDVAETIRQLVSEERGEVAAAPQPQAAATAPAPAEAQPAAPHRAPVVTVMGHVDHGKTSLLDFIRKTRVADKEAGGITQHIGAYRVETPNGPITFLDTPGHEAFTTIRQRGASATDIAVIVIAADDSIMPQTREAIAHARAAGVPIIIAINKTDLPQANVDKVKQDLMRLELVPEDYGGDTITVPISAKTGAGVDQLLEMISLVAELEDLRAPVDGPAEGVIIESVLDKRAGVLATVLVQKGTLRVADYLVSGEVWAKVRRMTDENGQTVAEAGPSVPVQILGFSEQPVAGDKIVSAPDEATAKAIVAERRAAREEAEREGIGKKGVTLADLFGKPKAVKINLILRADTQGSLEAIKGVIAREAEQVEEVDVEVMLDAVGAPTESDLLLASTAGATVMSFGVTAPGSVKKAAERQGITLKSYRIIYDLIEDVQRLIKGQIEPEFEEQVIGHAEVRQVIHVPRSGNIAGSYVTDGVIRRGAKARLIRGGREVYKGSVAQLRRFKDDVREVATGFECGINLQNYDNVQEGDIIEAYEMVEVPV</sequence>
<dbReference type="FunFam" id="3.40.50.300:FF:000019">
    <property type="entry name" value="Translation initiation factor IF-2"/>
    <property type="match status" value="1"/>
</dbReference>
<keyword evidence="15" id="KW-1185">Reference proteome</keyword>
<dbReference type="GO" id="GO:0003924">
    <property type="term" value="F:GTPase activity"/>
    <property type="evidence" value="ECO:0007669"/>
    <property type="project" value="UniProtKB-UniRule"/>
</dbReference>
<dbReference type="Pfam" id="PF03144">
    <property type="entry name" value="GTP_EFTU_D2"/>
    <property type="match status" value="1"/>
</dbReference>
<evidence type="ECO:0000256" key="11">
    <source>
        <dbReference type="RuleBase" id="RU000645"/>
    </source>
</evidence>
<dbReference type="Pfam" id="PF04760">
    <property type="entry name" value="IF2_N"/>
    <property type="match status" value="1"/>
</dbReference>
<dbReference type="Pfam" id="PF00009">
    <property type="entry name" value="GTP_EFTU"/>
    <property type="match status" value="1"/>
</dbReference>
<evidence type="ECO:0000256" key="1">
    <source>
        <dbReference type="ARBA" id="ARBA00004496"/>
    </source>
</evidence>
<evidence type="ECO:0000259" key="13">
    <source>
        <dbReference type="PROSITE" id="PS51722"/>
    </source>
</evidence>
<evidence type="ECO:0000313" key="14">
    <source>
        <dbReference type="EMBL" id="ADI14467.1"/>
    </source>
</evidence>
<dbReference type="SUPFAM" id="SSF50447">
    <property type="entry name" value="Translation proteins"/>
    <property type="match status" value="2"/>
</dbReference>
<evidence type="ECO:0000256" key="7">
    <source>
        <dbReference type="ARBA" id="ARBA00022917"/>
    </source>
</evidence>
<dbReference type="InterPro" id="IPR004161">
    <property type="entry name" value="EFTu-like_2"/>
</dbReference>
<feature type="binding site" evidence="9">
    <location>
        <begin position="137"/>
        <end position="141"/>
    </location>
    <ligand>
        <name>GTP</name>
        <dbReference type="ChEBI" id="CHEBI:37565"/>
    </ligand>
</feature>
<evidence type="ECO:0000256" key="6">
    <source>
        <dbReference type="ARBA" id="ARBA00022741"/>
    </source>
</evidence>
<dbReference type="InterPro" id="IPR000795">
    <property type="entry name" value="T_Tr_GTP-bd_dom"/>
</dbReference>
<dbReference type="Gene3D" id="2.40.30.10">
    <property type="entry name" value="Translation factors"/>
    <property type="match status" value="2"/>
</dbReference>
<feature type="region of interest" description="G-domain" evidence="9">
    <location>
        <begin position="85"/>
        <end position="233"/>
    </location>
</feature>
<protein>
    <recommendedName>
        <fullName evidence="3 9">Translation initiation factor IF-2</fullName>
    </recommendedName>
</protein>
<dbReference type="InterPro" id="IPR005225">
    <property type="entry name" value="Small_GTP-bd"/>
</dbReference>
<keyword evidence="6 9" id="KW-0547">Nucleotide-binding</keyword>
<dbReference type="Pfam" id="PF22042">
    <property type="entry name" value="EF-G_D2"/>
    <property type="match status" value="1"/>
</dbReference>
<feature type="domain" description="Tr-type G" evidence="13">
    <location>
        <begin position="82"/>
        <end position="254"/>
    </location>
</feature>
<evidence type="ECO:0000256" key="5">
    <source>
        <dbReference type="ARBA" id="ARBA00022540"/>
    </source>
</evidence>
<dbReference type="PANTHER" id="PTHR43381">
    <property type="entry name" value="TRANSLATION INITIATION FACTOR IF-2-RELATED"/>
    <property type="match status" value="1"/>
</dbReference>
<dbReference type="InterPro" id="IPR023115">
    <property type="entry name" value="TIF_IF2_dom3"/>
</dbReference>
<dbReference type="Gene3D" id="1.10.10.2480">
    <property type="match status" value="1"/>
</dbReference>
<dbReference type="PROSITE" id="PS51722">
    <property type="entry name" value="G_TR_2"/>
    <property type="match status" value="1"/>
</dbReference>
<feature type="region of interest" description="Disordered" evidence="12">
    <location>
        <begin position="54"/>
        <end position="82"/>
    </location>
</feature>
<dbReference type="InterPro" id="IPR044145">
    <property type="entry name" value="IF2_II"/>
</dbReference>
<evidence type="ECO:0000256" key="3">
    <source>
        <dbReference type="ARBA" id="ARBA00020675"/>
    </source>
</evidence>
<dbReference type="InterPro" id="IPR027417">
    <property type="entry name" value="P-loop_NTPase"/>
</dbReference>
<proteinExistence type="inferred from homology"/>
<gene>
    <name evidence="9" type="primary">infB</name>
    <name evidence="14" type="ordered locus">Trad_1345</name>
</gene>
<dbReference type="InterPro" id="IPR006847">
    <property type="entry name" value="IF2_N"/>
</dbReference>
<dbReference type="Proteomes" id="UP000000379">
    <property type="component" value="Chromosome"/>
</dbReference>
<dbReference type="FunFam" id="2.40.30.10:FF:000007">
    <property type="entry name" value="Translation initiation factor IF-2"/>
    <property type="match status" value="1"/>
</dbReference>
<dbReference type="FunFam" id="2.40.30.10:FF:000008">
    <property type="entry name" value="Translation initiation factor IF-2"/>
    <property type="match status" value="1"/>
</dbReference>
<dbReference type="CDD" id="cd03702">
    <property type="entry name" value="IF2_mtIF2_II"/>
    <property type="match status" value="1"/>
</dbReference>
<evidence type="ECO:0000256" key="2">
    <source>
        <dbReference type="ARBA" id="ARBA00007733"/>
    </source>
</evidence>
<dbReference type="KEGG" id="tra:Trad_1345"/>
<dbReference type="STRING" id="649638.Trad_1345"/>
<evidence type="ECO:0000256" key="8">
    <source>
        <dbReference type="ARBA" id="ARBA00023134"/>
    </source>
</evidence>
<dbReference type="SUPFAM" id="SSF52156">
    <property type="entry name" value="Initiation factor IF2/eIF5b, domain 3"/>
    <property type="match status" value="1"/>
</dbReference>
<dbReference type="HOGENOM" id="CLU_006301_5_2_0"/>
<dbReference type="FunFam" id="3.40.50.10050:FF:000001">
    <property type="entry name" value="Translation initiation factor IF-2"/>
    <property type="match status" value="1"/>
</dbReference>
<keyword evidence="5 9" id="KW-0396">Initiation factor</keyword>
<dbReference type="Pfam" id="PF11987">
    <property type="entry name" value="IF-2"/>
    <property type="match status" value="1"/>
</dbReference>
<dbReference type="CDD" id="cd01887">
    <property type="entry name" value="IF2_eIF5B"/>
    <property type="match status" value="1"/>
</dbReference>
<keyword evidence="8 9" id="KW-0342">GTP-binding</keyword>
<dbReference type="RefSeq" id="WP_013177837.1">
    <property type="nucleotide sequence ID" value="NC_014221.1"/>
</dbReference>
<reference evidence="14 15" key="2">
    <citation type="journal article" date="2011" name="Stand. Genomic Sci.">
        <title>Complete genome sequence of Truepera radiovictrix type strain (RQ-24).</title>
        <authorList>
            <person name="Ivanova N."/>
            <person name="Rohde C."/>
            <person name="Munk C."/>
            <person name="Nolan M."/>
            <person name="Lucas S."/>
            <person name="Del Rio T.G."/>
            <person name="Tice H."/>
            <person name="Deshpande S."/>
            <person name="Cheng J.F."/>
            <person name="Tapia R."/>
            <person name="Han C."/>
            <person name="Goodwin L."/>
            <person name="Pitluck S."/>
            <person name="Liolios K."/>
            <person name="Mavromatis K."/>
            <person name="Mikhailova N."/>
            <person name="Pati A."/>
            <person name="Chen A."/>
            <person name="Palaniappan K."/>
            <person name="Land M."/>
            <person name="Hauser L."/>
            <person name="Chang Y.J."/>
            <person name="Jeffries C.D."/>
            <person name="Brambilla E."/>
            <person name="Rohde M."/>
            <person name="Goker M."/>
            <person name="Tindall B.J."/>
            <person name="Woyke T."/>
            <person name="Bristow J."/>
            <person name="Eisen J.A."/>
            <person name="Markowitz V."/>
            <person name="Hugenholtz P."/>
            <person name="Kyrpides N.C."/>
            <person name="Klenk H.P."/>
            <person name="Lapidus A."/>
        </authorList>
    </citation>
    <scope>NUCLEOTIDE SEQUENCE [LARGE SCALE GENOMIC DNA]</scope>
    <source>
        <strain evidence="15">DSM 17093 / CIP 108686 / LMG 22925 / RQ-24</strain>
    </source>
</reference>
<feature type="binding site" evidence="9">
    <location>
        <begin position="191"/>
        <end position="194"/>
    </location>
    <ligand>
        <name>GTP</name>
        <dbReference type="ChEBI" id="CHEBI:37565"/>
    </ligand>
</feature>
<organism evidence="14 15">
    <name type="scientific">Truepera radiovictrix (strain DSM 17093 / CIP 108686 / LMG 22925 / RQ-24)</name>
    <dbReference type="NCBI Taxonomy" id="649638"/>
    <lineage>
        <taxon>Bacteria</taxon>
        <taxon>Thermotogati</taxon>
        <taxon>Deinococcota</taxon>
        <taxon>Deinococci</taxon>
        <taxon>Trueperales</taxon>
        <taxon>Trueperaceae</taxon>
        <taxon>Truepera</taxon>
    </lineage>
</organism>
<evidence type="ECO:0000256" key="12">
    <source>
        <dbReference type="SAM" id="MobiDB-lite"/>
    </source>
</evidence>
<evidence type="ECO:0000256" key="4">
    <source>
        <dbReference type="ARBA" id="ARBA00022490"/>
    </source>
</evidence>
<name>D7CWV9_TRURR</name>
<dbReference type="AlphaFoldDB" id="D7CWV9"/>
<comment type="similarity">
    <text evidence="2 9 10">Belongs to the TRAFAC class translation factor GTPase superfamily. Classic translation factor GTPase family. IF-2 subfamily.</text>
</comment>
<evidence type="ECO:0000256" key="10">
    <source>
        <dbReference type="RuleBase" id="RU000644"/>
    </source>
</evidence>
<keyword evidence="4 9" id="KW-0963">Cytoplasm</keyword>
<dbReference type="Gene3D" id="3.40.50.10050">
    <property type="entry name" value="Translation initiation factor IF- 2, domain 3"/>
    <property type="match status" value="1"/>
</dbReference>
<dbReference type="GO" id="GO:0005525">
    <property type="term" value="F:GTP binding"/>
    <property type="evidence" value="ECO:0007669"/>
    <property type="project" value="UniProtKB-KW"/>
</dbReference>
<feature type="binding site" evidence="9">
    <location>
        <begin position="91"/>
        <end position="98"/>
    </location>
    <ligand>
        <name>GTP</name>
        <dbReference type="ChEBI" id="CHEBI:37565"/>
    </ligand>
</feature>
<evidence type="ECO:0000313" key="15">
    <source>
        <dbReference type="Proteomes" id="UP000000379"/>
    </source>
</evidence>
<evidence type="ECO:0000256" key="9">
    <source>
        <dbReference type="HAMAP-Rule" id="MF_00100"/>
    </source>
</evidence>
<feature type="compositionally biased region" description="Low complexity" evidence="12">
    <location>
        <begin position="59"/>
        <end position="82"/>
    </location>
</feature>
<dbReference type="GO" id="GO:0005829">
    <property type="term" value="C:cytosol"/>
    <property type="evidence" value="ECO:0007669"/>
    <property type="project" value="TreeGrafter"/>
</dbReference>